<keyword evidence="5" id="KW-0804">Transcription</keyword>
<dbReference type="Proteomes" id="UP001370348">
    <property type="component" value="Chromosome"/>
</dbReference>
<dbReference type="SUPFAM" id="SSF88659">
    <property type="entry name" value="Sigma3 and sigma4 domains of RNA polymerase sigma factors"/>
    <property type="match status" value="1"/>
</dbReference>
<evidence type="ECO:0000259" key="7">
    <source>
        <dbReference type="Pfam" id="PF08281"/>
    </source>
</evidence>
<dbReference type="InterPro" id="IPR036388">
    <property type="entry name" value="WH-like_DNA-bd_sf"/>
</dbReference>
<dbReference type="EMBL" id="CP089984">
    <property type="protein sequence ID" value="WXB16298.1"/>
    <property type="molecule type" value="Genomic_DNA"/>
</dbReference>
<evidence type="ECO:0000313" key="8">
    <source>
        <dbReference type="EMBL" id="WXB16298.1"/>
    </source>
</evidence>
<dbReference type="Gene3D" id="1.10.1740.10">
    <property type="match status" value="1"/>
</dbReference>
<feature type="domain" description="RNA polymerase sigma factor 70 region 4 type 2" evidence="7">
    <location>
        <begin position="112"/>
        <end position="162"/>
    </location>
</feature>
<accession>A0ABZ2LZC8</accession>
<gene>
    <name evidence="8" type="ORF">LZC94_03260</name>
</gene>
<dbReference type="SUPFAM" id="SSF88946">
    <property type="entry name" value="Sigma2 domain of RNA polymerase sigma factors"/>
    <property type="match status" value="1"/>
</dbReference>
<keyword evidence="4" id="KW-0238">DNA-binding</keyword>
<dbReference type="PANTHER" id="PTHR43133:SF8">
    <property type="entry name" value="RNA POLYMERASE SIGMA FACTOR HI_1459-RELATED"/>
    <property type="match status" value="1"/>
</dbReference>
<evidence type="ECO:0000256" key="5">
    <source>
        <dbReference type="ARBA" id="ARBA00023163"/>
    </source>
</evidence>
<feature type="domain" description="RNA polymerase sigma-70 region 2" evidence="6">
    <location>
        <begin position="14"/>
        <end position="77"/>
    </location>
</feature>
<dbReference type="Pfam" id="PF04542">
    <property type="entry name" value="Sigma70_r2"/>
    <property type="match status" value="1"/>
</dbReference>
<keyword evidence="2" id="KW-0805">Transcription regulation</keyword>
<dbReference type="InterPro" id="IPR007627">
    <property type="entry name" value="RNA_pol_sigma70_r2"/>
</dbReference>
<dbReference type="RefSeq" id="WP_394825923.1">
    <property type="nucleotide sequence ID" value="NZ_CP089984.1"/>
</dbReference>
<sequence length="174" mass="20134">MDRWIGGEKAFGELYAQLTPRLFRYISRRARDSVLAEDLVQQTWMQLYVTRGRFVMGSDVLRWAYWLARRALIDHFRIRSEMVADPNWFDELASPSRDADERLDSERRVRIVDGAVSQLPKTQRIIIALIKEQGASTRTIARMLGISVNAAKLRRHRACQALRAALDEHLRPAA</sequence>
<proteinExistence type="inferred from homology"/>
<evidence type="ECO:0000256" key="3">
    <source>
        <dbReference type="ARBA" id="ARBA00023082"/>
    </source>
</evidence>
<evidence type="ECO:0000256" key="2">
    <source>
        <dbReference type="ARBA" id="ARBA00023015"/>
    </source>
</evidence>
<dbReference type="InterPro" id="IPR013325">
    <property type="entry name" value="RNA_pol_sigma_r2"/>
</dbReference>
<dbReference type="Pfam" id="PF08281">
    <property type="entry name" value="Sigma70_r4_2"/>
    <property type="match status" value="1"/>
</dbReference>
<evidence type="ECO:0000313" key="9">
    <source>
        <dbReference type="Proteomes" id="UP001370348"/>
    </source>
</evidence>
<dbReference type="Gene3D" id="1.10.10.10">
    <property type="entry name" value="Winged helix-like DNA-binding domain superfamily/Winged helix DNA-binding domain"/>
    <property type="match status" value="1"/>
</dbReference>
<name>A0ABZ2LZC8_9BACT</name>
<dbReference type="NCBIfam" id="TIGR02937">
    <property type="entry name" value="sigma70-ECF"/>
    <property type="match status" value="1"/>
</dbReference>
<dbReference type="InterPro" id="IPR039425">
    <property type="entry name" value="RNA_pol_sigma-70-like"/>
</dbReference>
<reference evidence="8 9" key="1">
    <citation type="submission" date="2021-12" db="EMBL/GenBank/DDBJ databases">
        <title>Discovery of the Pendulisporaceae a myxobacterial family with distinct sporulation behavior and unique specialized metabolism.</title>
        <authorList>
            <person name="Garcia R."/>
            <person name="Popoff A."/>
            <person name="Bader C.D."/>
            <person name="Loehr J."/>
            <person name="Walesch S."/>
            <person name="Walt C."/>
            <person name="Boldt J."/>
            <person name="Bunk B."/>
            <person name="Haeckl F.J.F.P.J."/>
            <person name="Gunesch A.P."/>
            <person name="Birkelbach J."/>
            <person name="Nuebel U."/>
            <person name="Pietschmann T."/>
            <person name="Bach T."/>
            <person name="Mueller R."/>
        </authorList>
    </citation>
    <scope>NUCLEOTIDE SEQUENCE [LARGE SCALE GENOMIC DNA]</scope>
    <source>
        <strain evidence="8 9">MSr11954</strain>
    </source>
</reference>
<dbReference type="InterPro" id="IPR013324">
    <property type="entry name" value="RNA_pol_sigma_r3/r4-like"/>
</dbReference>
<evidence type="ECO:0000256" key="1">
    <source>
        <dbReference type="ARBA" id="ARBA00010641"/>
    </source>
</evidence>
<keyword evidence="9" id="KW-1185">Reference proteome</keyword>
<comment type="similarity">
    <text evidence="1">Belongs to the sigma-70 factor family. ECF subfamily.</text>
</comment>
<evidence type="ECO:0000259" key="6">
    <source>
        <dbReference type="Pfam" id="PF04542"/>
    </source>
</evidence>
<evidence type="ECO:0000256" key="4">
    <source>
        <dbReference type="ARBA" id="ARBA00023125"/>
    </source>
</evidence>
<dbReference type="InterPro" id="IPR013249">
    <property type="entry name" value="RNA_pol_sigma70_r4_t2"/>
</dbReference>
<organism evidence="8 9">
    <name type="scientific">Pendulispora albinea</name>
    <dbReference type="NCBI Taxonomy" id="2741071"/>
    <lineage>
        <taxon>Bacteria</taxon>
        <taxon>Pseudomonadati</taxon>
        <taxon>Myxococcota</taxon>
        <taxon>Myxococcia</taxon>
        <taxon>Myxococcales</taxon>
        <taxon>Sorangiineae</taxon>
        <taxon>Pendulisporaceae</taxon>
        <taxon>Pendulispora</taxon>
    </lineage>
</organism>
<dbReference type="PANTHER" id="PTHR43133">
    <property type="entry name" value="RNA POLYMERASE ECF-TYPE SIGMA FACTO"/>
    <property type="match status" value="1"/>
</dbReference>
<protein>
    <submittedName>
        <fullName evidence="8">Sigma-70 family RNA polymerase sigma factor</fullName>
    </submittedName>
</protein>
<keyword evidence="3" id="KW-0731">Sigma factor</keyword>
<dbReference type="InterPro" id="IPR014284">
    <property type="entry name" value="RNA_pol_sigma-70_dom"/>
</dbReference>